<sequence>MKEAHPVNFDEIIDRKNTNSMKWDNVKAVYQNDDLWPMWVADMDFRAPDPVLKALDDVTKHGVFGYHHPPHSLRQAIRDWASRRFGWEIKPEALTFTPGVVPAIHHLINAYTDEGDGIIIQTPVYHPFFALLQSNRRTLLENRLVEGEDGKYKIDVDDLETHMKNGAKMIILCNPHNPVGRVWSESELAKIAELCTRYDVTVISDEIHADLILQGNHTPLAKLEEAKNLQVATCMAPSKTFNLASLQLSYVIFNDEEMQKKLEQQMKQNFMGIGNPYASAAAEAAYRHGEPWLEALLDYVQGNVNYVNERLQKEMPSIGFAKPEATYLLWLDFRKLELTQDDLQDWLRKEGKIALNDGHMFGKAGSGFARMNVAAPREHIVEGLNRLKTAYDKKVNI</sequence>
<dbReference type="Proteomes" id="UP000252100">
    <property type="component" value="Chromosome"/>
</dbReference>
<keyword evidence="8" id="KW-1185">Reference proteome</keyword>
<evidence type="ECO:0000256" key="4">
    <source>
        <dbReference type="ARBA" id="ARBA00023239"/>
    </source>
</evidence>
<dbReference type="AlphaFoldDB" id="A0A345BYQ9"/>
<gene>
    <name evidence="7" type="ORF">DT065_08675</name>
</gene>
<feature type="domain" description="Aminotransferase class I/classII large" evidence="6">
    <location>
        <begin position="48"/>
        <end position="380"/>
    </location>
</feature>
<keyword evidence="7" id="KW-0032">Aminotransferase</keyword>
<keyword evidence="4" id="KW-0456">Lyase</keyword>
<dbReference type="GO" id="GO:0030170">
    <property type="term" value="F:pyridoxal phosphate binding"/>
    <property type="evidence" value="ECO:0007669"/>
    <property type="project" value="InterPro"/>
</dbReference>
<reference evidence="7 8" key="1">
    <citation type="journal article" date="2018" name="J. Microbiol.">
        <title>Salicibibacter kimchii gen. nov., sp. nov., a moderately halophilic and alkalitolerant bacterium in the family Bacillaceae, isolated from kimchi.</title>
        <authorList>
            <person name="Jang J.Y."/>
            <person name="Oh Y.J."/>
            <person name="Lim S.K."/>
            <person name="Park H.K."/>
            <person name="Lee C."/>
            <person name="Kim J.Y."/>
            <person name="Lee M.A."/>
            <person name="Choi H.J."/>
        </authorList>
    </citation>
    <scope>NUCLEOTIDE SEQUENCE [LARGE SCALE GENOMIC DNA]</scope>
    <source>
        <strain evidence="7 8">NKC1-1</strain>
    </source>
</reference>
<evidence type="ECO:0000256" key="2">
    <source>
        <dbReference type="ARBA" id="ARBA00012224"/>
    </source>
</evidence>
<name>A0A345BYQ9_9BACI</name>
<dbReference type="NCBIfam" id="TIGR04350">
    <property type="entry name" value="C_S_lyase_PatB"/>
    <property type="match status" value="1"/>
</dbReference>
<evidence type="ECO:0000313" key="8">
    <source>
        <dbReference type="Proteomes" id="UP000252100"/>
    </source>
</evidence>
<dbReference type="KEGG" id="rue:DT065_08675"/>
<keyword evidence="3" id="KW-0663">Pyridoxal phosphate</keyword>
<dbReference type="InterPro" id="IPR015422">
    <property type="entry name" value="PyrdxlP-dep_Trfase_small"/>
</dbReference>
<evidence type="ECO:0000256" key="1">
    <source>
        <dbReference type="ARBA" id="ARBA00001933"/>
    </source>
</evidence>
<keyword evidence="7" id="KW-0808">Transferase</keyword>
<dbReference type="PANTHER" id="PTHR43525">
    <property type="entry name" value="PROTEIN MALY"/>
    <property type="match status" value="1"/>
</dbReference>
<protein>
    <recommendedName>
        <fullName evidence="2">cysteine-S-conjugate beta-lyase</fullName>
        <ecNumber evidence="2">4.4.1.13</ecNumber>
    </recommendedName>
</protein>
<dbReference type="SUPFAM" id="SSF53383">
    <property type="entry name" value="PLP-dependent transferases"/>
    <property type="match status" value="1"/>
</dbReference>
<dbReference type="Gene3D" id="3.40.640.10">
    <property type="entry name" value="Type I PLP-dependent aspartate aminotransferase-like (Major domain)"/>
    <property type="match status" value="1"/>
</dbReference>
<dbReference type="EMBL" id="CP031092">
    <property type="protein sequence ID" value="AXF56090.1"/>
    <property type="molecule type" value="Genomic_DNA"/>
</dbReference>
<dbReference type="EC" id="4.4.1.13" evidence="2"/>
<evidence type="ECO:0000259" key="6">
    <source>
        <dbReference type="Pfam" id="PF00155"/>
    </source>
</evidence>
<comment type="similarity">
    <text evidence="5">Belongs to the class-II pyridoxal-phosphate-dependent aminotransferase family. MalY/PatB cystathionine beta-lyase subfamily.</text>
</comment>
<evidence type="ECO:0000256" key="3">
    <source>
        <dbReference type="ARBA" id="ARBA00022898"/>
    </source>
</evidence>
<comment type="cofactor">
    <cofactor evidence="1">
        <name>pyridoxal 5'-phosphate</name>
        <dbReference type="ChEBI" id="CHEBI:597326"/>
    </cofactor>
</comment>
<dbReference type="InterPro" id="IPR015421">
    <property type="entry name" value="PyrdxlP-dep_Trfase_major"/>
</dbReference>
<evidence type="ECO:0000313" key="7">
    <source>
        <dbReference type="EMBL" id="AXF56090.1"/>
    </source>
</evidence>
<dbReference type="CDD" id="cd00609">
    <property type="entry name" value="AAT_like"/>
    <property type="match status" value="1"/>
</dbReference>
<dbReference type="Gene3D" id="3.90.1150.10">
    <property type="entry name" value="Aspartate Aminotransferase, domain 1"/>
    <property type="match status" value="1"/>
</dbReference>
<dbReference type="InterPro" id="IPR051798">
    <property type="entry name" value="Class-II_PLP-Dep_Aminotrans"/>
</dbReference>
<dbReference type="InterPro" id="IPR015424">
    <property type="entry name" value="PyrdxlP-dep_Trfase"/>
</dbReference>
<dbReference type="PANTHER" id="PTHR43525:SF1">
    <property type="entry name" value="PROTEIN MALY"/>
    <property type="match status" value="1"/>
</dbReference>
<proteinExistence type="inferred from homology"/>
<dbReference type="InterPro" id="IPR004839">
    <property type="entry name" value="Aminotransferase_I/II_large"/>
</dbReference>
<accession>A0A345BYQ9</accession>
<dbReference type="InterPro" id="IPR027619">
    <property type="entry name" value="C-S_lyase_PatB-like"/>
</dbReference>
<dbReference type="Pfam" id="PF00155">
    <property type="entry name" value="Aminotran_1_2"/>
    <property type="match status" value="1"/>
</dbReference>
<dbReference type="GO" id="GO:0008483">
    <property type="term" value="F:transaminase activity"/>
    <property type="evidence" value="ECO:0007669"/>
    <property type="project" value="UniProtKB-KW"/>
</dbReference>
<organism evidence="7 8">
    <name type="scientific">Salicibibacter kimchii</name>
    <dbReference type="NCBI Taxonomy" id="2099786"/>
    <lineage>
        <taxon>Bacteria</taxon>
        <taxon>Bacillati</taxon>
        <taxon>Bacillota</taxon>
        <taxon>Bacilli</taxon>
        <taxon>Bacillales</taxon>
        <taxon>Bacillaceae</taxon>
        <taxon>Salicibibacter</taxon>
    </lineage>
</organism>
<evidence type="ECO:0000256" key="5">
    <source>
        <dbReference type="ARBA" id="ARBA00037974"/>
    </source>
</evidence>
<dbReference type="GO" id="GO:0047804">
    <property type="term" value="F:cysteine-S-conjugate beta-lyase activity"/>
    <property type="evidence" value="ECO:0007669"/>
    <property type="project" value="UniProtKB-EC"/>
</dbReference>